<dbReference type="GO" id="GO:0009279">
    <property type="term" value="C:cell outer membrane"/>
    <property type="evidence" value="ECO:0007669"/>
    <property type="project" value="UniProtKB-SubCell"/>
</dbReference>
<evidence type="ECO:0008006" key="11">
    <source>
        <dbReference type="Google" id="ProtNLM"/>
    </source>
</evidence>
<evidence type="ECO:0000256" key="3">
    <source>
        <dbReference type="ARBA" id="ARBA00022448"/>
    </source>
</evidence>
<dbReference type="PANTHER" id="PTHR30026:SF20">
    <property type="entry name" value="OUTER MEMBRANE PROTEIN TOLC"/>
    <property type="match status" value="1"/>
</dbReference>
<evidence type="ECO:0000313" key="9">
    <source>
        <dbReference type="EMBL" id="KIC94094.1"/>
    </source>
</evidence>
<name>A0A0C1IUD8_9BACT</name>
<comment type="subcellular location">
    <subcellularLocation>
        <location evidence="1">Cell outer membrane</location>
    </subcellularLocation>
</comment>
<dbReference type="PANTHER" id="PTHR30026">
    <property type="entry name" value="OUTER MEMBRANE PROTEIN TOLC"/>
    <property type="match status" value="1"/>
</dbReference>
<dbReference type="EMBL" id="JSVC01000015">
    <property type="protein sequence ID" value="KIC94094.1"/>
    <property type="molecule type" value="Genomic_DNA"/>
</dbReference>
<evidence type="ECO:0000256" key="1">
    <source>
        <dbReference type="ARBA" id="ARBA00004442"/>
    </source>
</evidence>
<evidence type="ECO:0000256" key="2">
    <source>
        <dbReference type="ARBA" id="ARBA00007613"/>
    </source>
</evidence>
<keyword evidence="4" id="KW-1134">Transmembrane beta strand</keyword>
<proteinExistence type="inferred from homology"/>
<organism evidence="9 10">
    <name type="scientific">Flavihumibacter solisilvae</name>
    <dbReference type="NCBI Taxonomy" id="1349421"/>
    <lineage>
        <taxon>Bacteria</taxon>
        <taxon>Pseudomonadati</taxon>
        <taxon>Bacteroidota</taxon>
        <taxon>Chitinophagia</taxon>
        <taxon>Chitinophagales</taxon>
        <taxon>Chitinophagaceae</taxon>
        <taxon>Flavihumibacter</taxon>
    </lineage>
</organism>
<comment type="caution">
    <text evidence="9">The sequence shown here is derived from an EMBL/GenBank/DDBJ whole genome shotgun (WGS) entry which is preliminary data.</text>
</comment>
<evidence type="ECO:0000256" key="4">
    <source>
        <dbReference type="ARBA" id="ARBA00022452"/>
    </source>
</evidence>
<dbReference type="Gene3D" id="1.20.1600.10">
    <property type="entry name" value="Outer membrane efflux proteins (OEP)"/>
    <property type="match status" value="1"/>
</dbReference>
<dbReference type="InterPro" id="IPR051906">
    <property type="entry name" value="TolC-like"/>
</dbReference>
<protein>
    <recommendedName>
        <fullName evidence="11">Transporter</fullName>
    </recommendedName>
</protein>
<evidence type="ECO:0000256" key="6">
    <source>
        <dbReference type="ARBA" id="ARBA00023136"/>
    </source>
</evidence>
<evidence type="ECO:0000313" key="10">
    <source>
        <dbReference type="Proteomes" id="UP000031408"/>
    </source>
</evidence>
<dbReference type="STRING" id="1349421.OI18_13920"/>
<dbReference type="InterPro" id="IPR003423">
    <property type="entry name" value="OMP_efflux"/>
</dbReference>
<dbReference type="AlphaFoldDB" id="A0A0C1IUD8"/>
<comment type="similarity">
    <text evidence="2">Belongs to the outer membrane factor (OMF) (TC 1.B.17) family.</text>
</comment>
<dbReference type="GO" id="GO:1990281">
    <property type="term" value="C:efflux pump complex"/>
    <property type="evidence" value="ECO:0007669"/>
    <property type="project" value="TreeGrafter"/>
</dbReference>
<keyword evidence="5" id="KW-0812">Transmembrane</keyword>
<evidence type="ECO:0000256" key="7">
    <source>
        <dbReference type="ARBA" id="ARBA00023237"/>
    </source>
</evidence>
<keyword evidence="6" id="KW-0472">Membrane</keyword>
<accession>A0A0C1IUD8</accession>
<feature type="coiled-coil region" evidence="8">
    <location>
        <begin position="153"/>
        <end position="204"/>
    </location>
</feature>
<dbReference type="GO" id="GO:0015562">
    <property type="term" value="F:efflux transmembrane transporter activity"/>
    <property type="evidence" value="ECO:0007669"/>
    <property type="project" value="InterPro"/>
</dbReference>
<keyword evidence="10" id="KW-1185">Reference proteome</keyword>
<dbReference type="GO" id="GO:0015288">
    <property type="term" value="F:porin activity"/>
    <property type="evidence" value="ECO:0007669"/>
    <property type="project" value="TreeGrafter"/>
</dbReference>
<dbReference type="Pfam" id="PF02321">
    <property type="entry name" value="OEP"/>
    <property type="match status" value="2"/>
</dbReference>
<gene>
    <name evidence="9" type="ORF">OI18_13920</name>
</gene>
<keyword evidence="8" id="KW-0175">Coiled coil</keyword>
<dbReference type="Proteomes" id="UP000031408">
    <property type="component" value="Unassembled WGS sequence"/>
</dbReference>
<evidence type="ECO:0000256" key="8">
    <source>
        <dbReference type="SAM" id="Coils"/>
    </source>
</evidence>
<keyword evidence="7" id="KW-0998">Cell outer membrane</keyword>
<dbReference type="SUPFAM" id="SSF56954">
    <property type="entry name" value="Outer membrane efflux proteins (OEP)"/>
    <property type="match status" value="1"/>
</dbReference>
<reference evidence="9 10" key="1">
    <citation type="submission" date="2014-11" db="EMBL/GenBank/DDBJ databases">
        <title>Genome sequence of Flavihumibacter solisilvae 3-3.</title>
        <authorList>
            <person name="Zhou G."/>
            <person name="Li M."/>
            <person name="Wang G."/>
        </authorList>
    </citation>
    <scope>NUCLEOTIDE SEQUENCE [LARGE SCALE GENOMIC DNA]</scope>
    <source>
        <strain evidence="9 10">3-3</strain>
    </source>
</reference>
<sequence length="432" mass="46907">MVSPQLLSKDSMPLGLTQAVELGLQSSKQLRLASAKIDEANALLQQAKDGRLPDAAVSGSALWLAKPTIDMKTKGSNGSGNGNAQEPVNVNKAIYGMLNVSQPVFAGYRIKSGIESARFLSEAAKLDAANDTDGIIQNTIAAYYNLYKADAAITVVEKNLEESQERVKDFRNMEKNGLLARNDLLKAELEASNLQLALLEAQKDRDLANVNLDVQLGLPSGTIIKPIEKPAALAAGKSLEEWESLSLTHRKDVAAVREREKASASQIKQSKSDYYPSVSVTAGYFAADIPGFLTITNAVNAGAGIHYSISSLWKTKSKVAAAEARRQQVQVMGAQLNDQVRLQLNHDYQEAILSGKKIAVLEQAVEQSNENYRIVHNKFSNSLATTTDLLDANVARLRANLEYEMAKADAAISYYNLERTAGVITDHFRSTP</sequence>
<evidence type="ECO:0000256" key="5">
    <source>
        <dbReference type="ARBA" id="ARBA00022692"/>
    </source>
</evidence>
<keyword evidence="3" id="KW-0813">Transport</keyword>